<dbReference type="EMBL" id="JAKLMC020000007">
    <property type="protein sequence ID" value="KAK5955002.1"/>
    <property type="molecule type" value="Genomic_DNA"/>
</dbReference>
<feature type="compositionally biased region" description="Polar residues" evidence="1">
    <location>
        <begin position="512"/>
        <end position="522"/>
    </location>
</feature>
<protein>
    <submittedName>
        <fullName evidence="2">Uncharacterized protein</fullName>
    </submittedName>
</protein>
<feature type="region of interest" description="Disordered" evidence="1">
    <location>
        <begin position="1"/>
        <end position="364"/>
    </location>
</feature>
<feature type="compositionally biased region" description="Basic and acidic residues" evidence="1">
    <location>
        <begin position="35"/>
        <end position="44"/>
    </location>
</feature>
<reference evidence="2 3" key="1">
    <citation type="submission" date="2022-12" db="EMBL/GenBank/DDBJ databases">
        <title>Genomic features and morphological characterization of a novel Knufia sp. strain isolated from spacecraft assembly facility.</title>
        <authorList>
            <person name="Teixeira M."/>
            <person name="Chander A.M."/>
            <person name="Stajich J.E."/>
            <person name="Venkateswaran K."/>
        </authorList>
    </citation>
    <scope>NUCLEOTIDE SEQUENCE [LARGE SCALE GENOMIC DNA]</scope>
    <source>
        <strain evidence="2 3">FJI-L2-BK-P2</strain>
    </source>
</reference>
<evidence type="ECO:0000256" key="1">
    <source>
        <dbReference type="SAM" id="MobiDB-lite"/>
    </source>
</evidence>
<feature type="compositionally biased region" description="Polar residues" evidence="1">
    <location>
        <begin position="105"/>
        <end position="125"/>
    </location>
</feature>
<evidence type="ECO:0000313" key="2">
    <source>
        <dbReference type="EMBL" id="KAK5955002.1"/>
    </source>
</evidence>
<feature type="compositionally biased region" description="Polar residues" evidence="1">
    <location>
        <begin position="401"/>
        <end position="421"/>
    </location>
</feature>
<feature type="compositionally biased region" description="Basic and acidic residues" evidence="1">
    <location>
        <begin position="126"/>
        <end position="146"/>
    </location>
</feature>
<proteinExistence type="predicted"/>
<sequence length="587" mass="60055">MGIGQKLKETLHSDHSDRKQYNDSSTPGSFPSEHASGRHADGTEYRAPTGTAVGSTGPGMTDRAEDGFTSGHGASGHGTSGHGMGSVDHRVNDRNVMDPADTKHGSNVMNSTGAAGNPLSGSSTGERYEDDHHNKLHKRDDPRRYEGTGPSSGIGAGAGGLASSDIPGRHHAGQDTTGYDRGSTGYGRDTEGYGRDTTGYGGDSTAYGRGTSGSYGQDLNSTSSGDRGHGVYNTITGAGGRDDTSRSHHPGQQGHHDSGDTTRLTGTGSGSREHQGQGTVQHATEMMDPRTTGTGVGTHHGHHEGRHHGGETFDSRNTGTGIGSQDMAYRSHEGTSTGRTSDRHDHIGPSGDSRVLGGSHGGQGLAGAGVGAGAADYAAHEAGRHHGGQQGQYEDAGRSAYDNTGDMSGQRSYNIGNNTTGAPGGSHTSGGMGGMHSSYNDPASTNRSTGQGYDQGYNQGHGMSHGQGHHGGDQDNAVDSIRSQVQRRGVPAGMGSDPGPRQDPPSHLGINNDMTSGSDMAQSGNGSGHGSGYGSGMGSGTSSGGAGSGYHGPGHEGAKVMHTCTHCGRDNDISDYFKKEVVYRLGQ</sequence>
<feature type="compositionally biased region" description="Gly residues" evidence="1">
    <location>
        <begin position="150"/>
        <end position="160"/>
    </location>
</feature>
<feature type="compositionally biased region" description="Polar residues" evidence="1">
    <location>
        <begin position="212"/>
        <end position="225"/>
    </location>
</feature>
<feature type="compositionally biased region" description="Polar residues" evidence="1">
    <location>
        <begin position="439"/>
        <end position="458"/>
    </location>
</feature>
<feature type="compositionally biased region" description="Gly residues" evidence="1">
    <location>
        <begin position="525"/>
        <end position="552"/>
    </location>
</feature>
<gene>
    <name evidence="2" type="ORF">OHC33_003681</name>
</gene>
<dbReference type="AlphaFoldDB" id="A0AAN8ENH7"/>
<feature type="compositionally biased region" description="Gly residues" evidence="1">
    <location>
        <begin position="422"/>
        <end position="434"/>
    </location>
</feature>
<organism evidence="2 3">
    <name type="scientific">Knufia fluminis</name>
    <dbReference type="NCBI Taxonomy" id="191047"/>
    <lineage>
        <taxon>Eukaryota</taxon>
        <taxon>Fungi</taxon>
        <taxon>Dikarya</taxon>
        <taxon>Ascomycota</taxon>
        <taxon>Pezizomycotina</taxon>
        <taxon>Eurotiomycetes</taxon>
        <taxon>Chaetothyriomycetidae</taxon>
        <taxon>Chaetothyriales</taxon>
        <taxon>Trichomeriaceae</taxon>
        <taxon>Knufia</taxon>
    </lineage>
</organism>
<feature type="compositionally biased region" description="Gly residues" evidence="1">
    <location>
        <begin position="73"/>
        <end position="84"/>
    </location>
</feature>
<comment type="caution">
    <text evidence="2">The sequence shown here is derived from an EMBL/GenBank/DDBJ whole genome shotgun (WGS) entry which is preliminary data.</text>
</comment>
<feature type="region of interest" description="Disordered" evidence="1">
    <location>
        <begin position="382"/>
        <end position="554"/>
    </location>
</feature>
<feature type="compositionally biased region" description="Basic and acidic residues" evidence="1">
    <location>
        <begin position="87"/>
        <end position="104"/>
    </location>
</feature>
<keyword evidence="3" id="KW-1185">Reference proteome</keyword>
<accession>A0AAN8ENH7</accession>
<dbReference type="Proteomes" id="UP001316803">
    <property type="component" value="Unassembled WGS sequence"/>
</dbReference>
<name>A0AAN8ENH7_9EURO</name>
<evidence type="ECO:0000313" key="3">
    <source>
        <dbReference type="Proteomes" id="UP001316803"/>
    </source>
</evidence>
<feature type="compositionally biased region" description="Basic and acidic residues" evidence="1">
    <location>
        <begin position="1"/>
        <end position="21"/>
    </location>
</feature>